<dbReference type="Gene3D" id="6.20.50.20">
    <property type="match status" value="1"/>
</dbReference>
<dbReference type="GO" id="GO:0005655">
    <property type="term" value="C:nucleolar ribonuclease P complex"/>
    <property type="evidence" value="ECO:0007669"/>
    <property type="project" value="TreeGrafter"/>
</dbReference>
<dbReference type="Pfam" id="PF04032">
    <property type="entry name" value="Rpr2"/>
    <property type="match status" value="1"/>
</dbReference>
<name>A0A8R2JMI7_ACYPI</name>
<comment type="similarity">
    <text evidence="4">Belongs to the eukaryotic/archaeal RNase P protein component 4 family.</text>
</comment>
<dbReference type="PANTHER" id="PTHR14742">
    <property type="entry name" value="RIBONUCLEASE P SUBUNIT P21"/>
    <property type="match status" value="1"/>
</dbReference>
<keyword evidence="3" id="KW-0862">Zinc</keyword>
<evidence type="ECO:0000256" key="3">
    <source>
        <dbReference type="ARBA" id="ARBA00022833"/>
    </source>
</evidence>
<dbReference type="EnsemblMetazoa" id="XM_029486146.1">
    <property type="protein sequence ID" value="XP_029342006.1"/>
    <property type="gene ID" value="GeneID_100302491"/>
</dbReference>
<evidence type="ECO:0000313" key="5">
    <source>
        <dbReference type="EnsemblMetazoa" id="XP_029342006.1"/>
    </source>
</evidence>
<keyword evidence="1" id="KW-0819">tRNA processing</keyword>
<evidence type="ECO:0000256" key="4">
    <source>
        <dbReference type="ARBA" id="ARBA00038402"/>
    </source>
</evidence>
<dbReference type="AlphaFoldDB" id="A0A8R2JMI7"/>
<reference evidence="5" key="2">
    <citation type="submission" date="2022-06" db="UniProtKB">
        <authorList>
            <consortium name="EnsemblMetazoa"/>
        </authorList>
    </citation>
    <scope>IDENTIFICATION</scope>
</reference>
<dbReference type="InterPro" id="IPR007175">
    <property type="entry name" value="Rpr2/Snm1/Rpp21"/>
</dbReference>
<dbReference type="GO" id="GO:0008033">
    <property type="term" value="P:tRNA processing"/>
    <property type="evidence" value="ECO:0007669"/>
    <property type="project" value="UniProtKB-KW"/>
</dbReference>
<dbReference type="Proteomes" id="UP000007819">
    <property type="component" value="Chromosome A1"/>
</dbReference>
<sequence>MSRSEEKLRKKKQEFNVEITQNRINYLYQLSTALAEQCPGLSSTYNSIMKGLSQKSLLKIDPEIKRNICKGCDTMLIPGKTVTCRTIKKSKGTIKWSCNFCGKSKTFRKNNNNCMWSENSEFLLQTIIYD</sequence>
<accession>A0A8R2JMI7</accession>
<proteinExistence type="inferred from homology"/>
<dbReference type="GO" id="GO:0046872">
    <property type="term" value="F:metal ion binding"/>
    <property type="evidence" value="ECO:0007669"/>
    <property type="project" value="UniProtKB-KW"/>
</dbReference>
<dbReference type="OrthoDB" id="128536at2759"/>
<reference evidence="6" key="1">
    <citation type="submission" date="2010-06" db="EMBL/GenBank/DDBJ databases">
        <authorList>
            <person name="Jiang H."/>
            <person name="Abraham K."/>
            <person name="Ali S."/>
            <person name="Alsbrooks S.L."/>
            <person name="Anim B.N."/>
            <person name="Anosike U.S."/>
            <person name="Attaway T."/>
            <person name="Bandaranaike D.P."/>
            <person name="Battles P.K."/>
            <person name="Bell S.N."/>
            <person name="Bell A.V."/>
            <person name="Beltran B."/>
            <person name="Bickham C."/>
            <person name="Bustamante Y."/>
            <person name="Caleb T."/>
            <person name="Canada A."/>
            <person name="Cardenas V."/>
            <person name="Carter K."/>
            <person name="Chacko J."/>
            <person name="Chandrabose M.N."/>
            <person name="Chavez D."/>
            <person name="Chavez A."/>
            <person name="Chen L."/>
            <person name="Chu H.-S."/>
            <person name="Claassen K.J."/>
            <person name="Cockrell R."/>
            <person name="Collins M."/>
            <person name="Cooper J.A."/>
            <person name="Cree A."/>
            <person name="Curry S.M."/>
            <person name="Da Y."/>
            <person name="Dao M.D."/>
            <person name="Das B."/>
            <person name="Davila M.-L."/>
            <person name="Davy-Carroll L."/>
            <person name="Denson S."/>
            <person name="Dinh H."/>
            <person name="Ebong V.E."/>
            <person name="Edwards J.R."/>
            <person name="Egan A."/>
            <person name="El-Daye J."/>
            <person name="Escobedo L."/>
            <person name="Fernandez S."/>
            <person name="Fernando P.R."/>
            <person name="Flagg N."/>
            <person name="Forbes L.D."/>
            <person name="Fowler R.G."/>
            <person name="Fu Q."/>
            <person name="Gabisi R.A."/>
            <person name="Ganer J."/>
            <person name="Garbino Pronczuk A."/>
            <person name="Garcia R.M."/>
            <person name="Garner T."/>
            <person name="Garrett T.E."/>
            <person name="Gonzalez D.A."/>
            <person name="Hamid H."/>
            <person name="Hawkins E.S."/>
            <person name="Hirani K."/>
            <person name="Hogues M.E."/>
            <person name="Hollins B."/>
            <person name="Hsiao C.-H."/>
            <person name="Jabil R."/>
            <person name="James M.L."/>
            <person name="Jhangiani S.N."/>
            <person name="Johnson B."/>
            <person name="Johnson Q."/>
            <person name="Joshi V."/>
            <person name="Kalu J.B."/>
            <person name="Kam C."/>
            <person name="Kashfia A."/>
            <person name="Keebler J."/>
            <person name="Kisamo H."/>
            <person name="Kovar C.L."/>
            <person name="Lago L.A."/>
            <person name="Lai C.-Y."/>
            <person name="Laidlaw J."/>
            <person name="Lara F."/>
            <person name="Le T.-K."/>
            <person name="Lee S.L."/>
            <person name="Legall F.H."/>
            <person name="Lemon S.J."/>
            <person name="Lewis L.R."/>
            <person name="Li B."/>
            <person name="Liu Y."/>
            <person name="Liu Y.-S."/>
            <person name="Lopez J."/>
            <person name="Lozado R.J."/>
            <person name="Lu J."/>
            <person name="Madu R.C."/>
            <person name="Maheshwari M."/>
            <person name="Maheshwari R."/>
            <person name="Malloy K."/>
            <person name="Martinez E."/>
            <person name="Mathew T."/>
            <person name="Mercado I.C."/>
            <person name="Mercado C."/>
            <person name="Meyer B."/>
            <person name="Montgomery K."/>
            <person name="Morgan M.B."/>
            <person name="Munidasa M."/>
            <person name="Nazareth L.V."/>
            <person name="Nelson J."/>
            <person name="Ng B.M."/>
            <person name="Nguyen N.B."/>
            <person name="Nguyen P.Q."/>
            <person name="Nguyen T."/>
            <person name="Obregon M."/>
            <person name="Okwuonu G.O."/>
            <person name="Onwere C.G."/>
            <person name="Orozco G."/>
            <person name="Parra A."/>
            <person name="Patel S."/>
            <person name="Patil S."/>
            <person name="Perez A."/>
            <person name="Perez Y."/>
            <person name="Pham C."/>
            <person name="Primus E.L."/>
            <person name="Pu L.-L."/>
            <person name="Puazo M."/>
            <person name="Qin X."/>
            <person name="Quiroz J.B."/>
            <person name="Reese J."/>
            <person name="Richards S."/>
            <person name="Rives C.M."/>
            <person name="Robberts R."/>
            <person name="Ruiz S.J."/>
            <person name="Ruiz M.J."/>
            <person name="Santibanez J."/>
            <person name="Schneider B.W."/>
            <person name="Sisson I."/>
            <person name="Smith M."/>
            <person name="Sodergren E."/>
            <person name="Song X.-Z."/>
            <person name="Song B.B."/>
            <person name="Summersgill H."/>
            <person name="Thelus R."/>
            <person name="Thornton R.D."/>
            <person name="Trejos Z.Y."/>
            <person name="Usmani K."/>
            <person name="Vattathil S."/>
            <person name="Villasana D."/>
            <person name="Walker D.L."/>
            <person name="Wang S."/>
            <person name="Wang K."/>
            <person name="White C.S."/>
            <person name="Williams A.C."/>
            <person name="Williamson J."/>
            <person name="Wilson K."/>
            <person name="Woghiren I.O."/>
            <person name="Woodworth J.R."/>
            <person name="Worley K.C."/>
            <person name="Wright R.A."/>
            <person name="Wu W."/>
            <person name="Young L."/>
            <person name="Zhang L."/>
            <person name="Zhang J."/>
            <person name="Zhu Y."/>
            <person name="Muzny D.M."/>
            <person name="Weinstock G."/>
            <person name="Gibbs R.A."/>
        </authorList>
    </citation>
    <scope>NUCLEOTIDE SEQUENCE [LARGE SCALE GENOMIC DNA]</scope>
    <source>
        <strain evidence="6">LSR1</strain>
    </source>
</reference>
<protein>
    <submittedName>
        <fullName evidence="5">Uncharacterized protein</fullName>
    </submittedName>
</protein>
<organism evidence="5 6">
    <name type="scientific">Acyrthosiphon pisum</name>
    <name type="common">Pea aphid</name>
    <dbReference type="NCBI Taxonomy" id="7029"/>
    <lineage>
        <taxon>Eukaryota</taxon>
        <taxon>Metazoa</taxon>
        <taxon>Ecdysozoa</taxon>
        <taxon>Arthropoda</taxon>
        <taxon>Hexapoda</taxon>
        <taxon>Insecta</taxon>
        <taxon>Pterygota</taxon>
        <taxon>Neoptera</taxon>
        <taxon>Paraneoptera</taxon>
        <taxon>Hemiptera</taxon>
        <taxon>Sternorrhyncha</taxon>
        <taxon>Aphidomorpha</taxon>
        <taxon>Aphidoidea</taxon>
        <taxon>Aphididae</taxon>
        <taxon>Macrosiphini</taxon>
        <taxon>Acyrthosiphon</taxon>
    </lineage>
</organism>
<dbReference type="PANTHER" id="PTHR14742:SF0">
    <property type="entry name" value="RIBONUCLEASE P PROTEIN SUBUNIT P21"/>
    <property type="match status" value="1"/>
</dbReference>
<gene>
    <name evidence="5" type="primary">100302491</name>
</gene>
<evidence type="ECO:0000256" key="2">
    <source>
        <dbReference type="ARBA" id="ARBA00022723"/>
    </source>
</evidence>
<keyword evidence="6" id="KW-1185">Reference proteome</keyword>
<keyword evidence="2" id="KW-0479">Metal-binding</keyword>
<evidence type="ECO:0000313" key="6">
    <source>
        <dbReference type="Proteomes" id="UP000007819"/>
    </source>
</evidence>
<evidence type="ECO:0000256" key="1">
    <source>
        <dbReference type="ARBA" id="ARBA00022694"/>
    </source>
</evidence>